<dbReference type="RefSeq" id="WP_113902961.1">
    <property type="nucleotide sequence ID" value="NZ_QNSB01000002.1"/>
</dbReference>
<dbReference type="SUPFAM" id="SSF55961">
    <property type="entry name" value="Bet v1-like"/>
    <property type="match status" value="1"/>
</dbReference>
<dbReference type="Proteomes" id="UP000253509">
    <property type="component" value="Unassembled WGS sequence"/>
</dbReference>
<dbReference type="InterPro" id="IPR023393">
    <property type="entry name" value="START-like_dom_sf"/>
</dbReference>
<keyword evidence="2" id="KW-1185">Reference proteome</keyword>
<dbReference type="InterPro" id="IPR019587">
    <property type="entry name" value="Polyketide_cyclase/dehydratase"/>
</dbReference>
<dbReference type="AlphaFoldDB" id="A0A366IPM0"/>
<comment type="caution">
    <text evidence="1">The sequence shown here is derived from an EMBL/GenBank/DDBJ whole genome shotgun (WGS) entry which is preliminary data.</text>
</comment>
<name>A0A366IPM0_9MICO</name>
<protein>
    <submittedName>
        <fullName evidence="1">Uncharacterized protein YndB with AHSA1/START domain</fullName>
    </submittedName>
</protein>
<gene>
    <name evidence="1" type="ORF">DFO65_10291</name>
</gene>
<reference evidence="1 2" key="1">
    <citation type="submission" date="2018-06" db="EMBL/GenBank/DDBJ databases">
        <title>Freshwater and sediment microbial communities from various areas in North America, analyzing microbe dynamics in response to fracking.</title>
        <authorList>
            <person name="Lamendella R."/>
        </authorList>
    </citation>
    <scope>NUCLEOTIDE SEQUENCE [LARGE SCALE GENOMIC DNA]</scope>
    <source>
        <strain evidence="1 2">3b_TX</strain>
    </source>
</reference>
<proteinExistence type="predicted"/>
<sequence>MTDPTSTPTPDEDPQAAADASVFDTIDDSLKVVTAEITVNAPAAEVFELIADPSRHADWDGNDNVATSAPGQRVTAPGVSFITTLTKGVERENHVVDFVEGERIAWMPSEVGGEPFGHKWMWEVEALGETSATVRQTYDWTRLLDVRRLSRARSTTQETLLASMERLKELAES</sequence>
<dbReference type="EMBL" id="QNSB01000002">
    <property type="protein sequence ID" value="RBP73563.1"/>
    <property type="molecule type" value="Genomic_DNA"/>
</dbReference>
<evidence type="ECO:0000313" key="2">
    <source>
        <dbReference type="Proteomes" id="UP000253509"/>
    </source>
</evidence>
<dbReference type="Pfam" id="PF10604">
    <property type="entry name" value="Polyketide_cyc2"/>
    <property type="match status" value="1"/>
</dbReference>
<accession>A0A366IPM0</accession>
<organism evidence="1 2">
    <name type="scientific">Brevibacterium celere</name>
    <dbReference type="NCBI Taxonomy" id="225845"/>
    <lineage>
        <taxon>Bacteria</taxon>
        <taxon>Bacillati</taxon>
        <taxon>Actinomycetota</taxon>
        <taxon>Actinomycetes</taxon>
        <taxon>Micrococcales</taxon>
        <taxon>Brevibacteriaceae</taxon>
        <taxon>Brevibacterium</taxon>
    </lineage>
</organism>
<evidence type="ECO:0000313" key="1">
    <source>
        <dbReference type="EMBL" id="RBP73563.1"/>
    </source>
</evidence>
<dbReference type="Gene3D" id="3.30.530.20">
    <property type="match status" value="1"/>
</dbReference>